<organism evidence="2">
    <name type="scientific">uncultured Thiotrichaceae bacterium</name>
    <dbReference type="NCBI Taxonomy" id="298394"/>
    <lineage>
        <taxon>Bacteria</taxon>
        <taxon>Pseudomonadati</taxon>
        <taxon>Pseudomonadota</taxon>
        <taxon>Gammaproteobacteria</taxon>
        <taxon>Thiotrichales</taxon>
        <taxon>Thiotrichaceae</taxon>
        <taxon>environmental samples</taxon>
    </lineage>
</organism>
<accession>A0A6S6TCD1</accession>
<protein>
    <submittedName>
        <fullName evidence="2">Uncharacterized protein</fullName>
    </submittedName>
</protein>
<feature type="non-terminal residue" evidence="2">
    <location>
        <position position="27"/>
    </location>
</feature>
<reference evidence="2" key="1">
    <citation type="submission" date="2020-01" db="EMBL/GenBank/DDBJ databases">
        <authorList>
            <person name="Meier V. D."/>
            <person name="Meier V D."/>
        </authorList>
    </citation>
    <scope>NUCLEOTIDE SEQUENCE</scope>
    <source>
        <strain evidence="2">HLG_WM_MAG_07</strain>
    </source>
</reference>
<dbReference type="EMBL" id="CACVAY010000080">
    <property type="protein sequence ID" value="CAA6817004.1"/>
    <property type="molecule type" value="Genomic_DNA"/>
</dbReference>
<feature type="compositionally biased region" description="Basic and acidic residues" evidence="1">
    <location>
        <begin position="7"/>
        <end position="27"/>
    </location>
</feature>
<dbReference type="AlphaFoldDB" id="A0A6S6TCD1"/>
<name>A0A6S6TCD1_9GAMM</name>
<gene>
    <name evidence="2" type="ORF">HELGO_WM42697</name>
</gene>
<evidence type="ECO:0000256" key="1">
    <source>
        <dbReference type="SAM" id="MobiDB-lite"/>
    </source>
</evidence>
<feature type="region of interest" description="Disordered" evidence="1">
    <location>
        <begin position="1"/>
        <end position="27"/>
    </location>
</feature>
<evidence type="ECO:0000313" key="2">
    <source>
        <dbReference type="EMBL" id="CAA6817004.1"/>
    </source>
</evidence>
<sequence>MFSFQSDQHEVQQSRPAFKTEESRQRT</sequence>
<proteinExistence type="predicted"/>